<organism evidence="2 3">
    <name type="scientific">Jeotgalibacillus terrae</name>
    <dbReference type="NCBI Taxonomy" id="587735"/>
    <lineage>
        <taxon>Bacteria</taxon>
        <taxon>Bacillati</taxon>
        <taxon>Bacillota</taxon>
        <taxon>Bacilli</taxon>
        <taxon>Bacillales</taxon>
        <taxon>Caryophanaceae</taxon>
        <taxon>Jeotgalibacillus</taxon>
    </lineage>
</organism>
<feature type="chain" id="PRO_5047345187" evidence="1">
    <location>
        <begin position="25"/>
        <end position="204"/>
    </location>
</feature>
<keyword evidence="3" id="KW-1185">Reference proteome</keyword>
<comment type="caution">
    <text evidence="2">The sequence shown here is derived from an EMBL/GenBank/DDBJ whole genome shotgun (WGS) entry which is preliminary data.</text>
</comment>
<feature type="signal peptide" evidence="1">
    <location>
        <begin position="1"/>
        <end position="24"/>
    </location>
</feature>
<evidence type="ECO:0000313" key="3">
    <source>
        <dbReference type="Proteomes" id="UP001597561"/>
    </source>
</evidence>
<accession>A0ABW5ZKI1</accession>
<keyword evidence="1" id="KW-0732">Signal</keyword>
<evidence type="ECO:0000256" key="1">
    <source>
        <dbReference type="SAM" id="SignalP"/>
    </source>
</evidence>
<dbReference type="PROSITE" id="PS51257">
    <property type="entry name" value="PROKAR_LIPOPROTEIN"/>
    <property type="match status" value="1"/>
</dbReference>
<dbReference type="EMBL" id="JBHUPG010000031">
    <property type="protein sequence ID" value="MFD2913499.1"/>
    <property type="molecule type" value="Genomic_DNA"/>
</dbReference>
<dbReference type="RefSeq" id="WP_204728417.1">
    <property type="nucleotide sequence ID" value="NZ_JAFBDK010000003.1"/>
</dbReference>
<protein>
    <submittedName>
        <fullName evidence="2">Uncharacterized protein</fullName>
    </submittedName>
</protein>
<gene>
    <name evidence="2" type="ORF">ACFS5P_16550</name>
</gene>
<name>A0ABW5ZKI1_9BACL</name>
<proteinExistence type="predicted"/>
<dbReference type="Proteomes" id="UP001597561">
    <property type="component" value="Unassembled WGS sequence"/>
</dbReference>
<reference evidence="3" key="1">
    <citation type="journal article" date="2019" name="Int. J. Syst. Evol. Microbiol.">
        <title>The Global Catalogue of Microorganisms (GCM) 10K type strain sequencing project: providing services to taxonomists for standard genome sequencing and annotation.</title>
        <authorList>
            <consortium name="The Broad Institute Genomics Platform"/>
            <consortium name="The Broad Institute Genome Sequencing Center for Infectious Disease"/>
            <person name="Wu L."/>
            <person name="Ma J."/>
        </authorList>
    </citation>
    <scope>NUCLEOTIDE SEQUENCE [LARGE SCALE GENOMIC DNA]</scope>
    <source>
        <strain evidence="3">KCTC 13528</strain>
    </source>
</reference>
<evidence type="ECO:0000313" key="2">
    <source>
        <dbReference type="EMBL" id="MFD2913499.1"/>
    </source>
</evidence>
<sequence length="204" mass="23805">MRTNNLFILFAAVIVILTGCQSSANTVEEIQMKSEEEQQQILDGYTYEDYKKVFEESVSETDSLEADAQLKKWVIRTLAQEKLYYETDLTDKQVIEISKEAMQEDQVWKTIAKDEYGVSVTEEEIDTFIEQGPDTSELPQHLAYADALDLSLEELNHNFDRDIYERNVIWLKLIPELKKKYDITKNNELVEKYEEEVEAKLEGI</sequence>